<dbReference type="Pfam" id="PF06439">
    <property type="entry name" value="3keto-disac_hyd"/>
    <property type="match status" value="1"/>
</dbReference>
<evidence type="ECO:0000313" key="3">
    <source>
        <dbReference type="EMBL" id="MBB3838767.1"/>
    </source>
</evidence>
<evidence type="ECO:0000259" key="2">
    <source>
        <dbReference type="Pfam" id="PF06439"/>
    </source>
</evidence>
<dbReference type="Gene3D" id="2.60.120.380">
    <property type="match status" value="1"/>
</dbReference>
<evidence type="ECO:0000313" key="4">
    <source>
        <dbReference type="Proteomes" id="UP000541352"/>
    </source>
</evidence>
<evidence type="ECO:0000256" key="1">
    <source>
        <dbReference type="SAM" id="SignalP"/>
    </source>
</evidence>
<reference evidence="3 4" key="1">
    <citation type="submission" date="2020-08" db="EMBL/GenBank/DDBJ databases">
        <title>Genomic Encyclopedia of Type Strains, Phase IV (KMG-IV): sequencing the most valuable type-strain genomes for metagenomic binning, comparative biology and taxonomic classification.</title>
        <authorList>
            <person name="Goeker M."/>
        </authorList>
    </citation>
    <scope>NUCLEOTIDE SEQUENCE [LARGE SCALE GENOMIC DNA]</scope>
    <source>
        <strain evidence="3 4">DSM 17976</strain>
    </source>
</reference>
<dbReference type="Proteomes" id="UP000541352">
    <property type="component" value="Unassembled WGS sequence"/>
</dbReference>
<proteinExistence type="predicted"/>
<protein>
    <recommendedName>
        <fullName evidence="2">3-keto-alpha-glucoside-1,2-lyase/3-keto-2-hydroxy-glucal hydratase domain-containing protein</fullName>
    </recommendedName>
</protein>
<dbReference type="RefSeq" id="WP_183974477.1">
    <property type="nucleotide sequence ID" value="NZ_JACIBY010000005.1"/>
</dbReference>
<comment type="caution">
    <text evidence="3">The sequence shown here is derived from an EMBL/GenBank/DDBJ whole genome shotgun (WGS) entry which is preliminary data.</text>
</comment>
<name>A0A7W5ZN94_9BACT</name>
<keyword evidence="4" id="KW-1185">Reference proteome</keyword>
<dbReference type="Gene3D" id="2.60.120.560">
    <property type="entry name" value="Exo-inulinase, domain 1"/>
    <property type="match status" value="1"/>
</dbReference>
<keyword evidence="1" id="KW-0732">Signal</keyword>
<dbReference type="AlphaFoldDB" id="A0A7W5ZN94"/>
<dbReference type="InterPro" id="IPR010496">
    <property type="entry name" value="AL/BT2_dom"/>
</dbReference>
<sequence>MKIRIAYQAGCLLLAVGFAFSVHAQKNGMTQLPTHEGGAFQLTGSWKSAQAVTMHPDKKDFVKTTALADKATGILVGSSSAKATTELGTGDVVLQLDFMLSPAGSAVVKLPGGYDIQLSDSWKNAKLDGSASGSIAGLMPLQNASKAPGLWQQLLVQFKRPTKTSAAQIEKLTLNGSVIQENTFLSAAPSAQSSIALEVTSGNVAFKNVYYQLLNDTHPLTLKNLTYTLYKAGNDRPKALLSENILKKDTTSILTREWGMGNNSFYLVYEGNMDVAQEGDYLIQLVYMSNASLAIDGKQVLPYQWNDFQQNYVPATVHLTKGSHPFRLDFHKFTWRRPALGMMVSTQGVRPYPLHVLSSVPEPQPIPTIEVTTTGGKAELVRSFIQRQGEKNKRTHCLSVGTPEGVHYTLDLNWGSLLQFWKGPFANVTEMWYERGEPQILSPMGTTTTTKGQVDWAVLTDMNAAWPDSLSQLTYKGYRLSPDGVPTTTYRLNNADITDEITPDNGGLTRTINGNLPNGYVRLVSGNSISQLEKGLYEVNGQSYFVRIDPKSKPVVRNVGGQQELLLPLNGTVRYSLIW</sequence>
<accession>A0A7W5ZN94</accession>
<dbReference type="SUPFAM" id="SSF56988">
    <property type="entry name" value="Anthrax protective antigen"/>
    <property type="match status" value="1"/>
</dbReference>
<feature type="signal peptide" evidence="1">
    <location>
        <begin position="1"/>
        <end position="24"/>
    </location>
</feature>
<gene>
    <name evidence="3" type="ORF">FHS57_002773</name>
</gene>
<dbReference type="EMBL" id="JACIBY010000005">
    <property type="protein sequence ID" value="MBB3838767.1"/>
    <property type="molecule type" value="Genomic_DNA"/>
</dbReference>
<organism evidence="3 4">
    <name type="scientific">Runella defluvii</name>
    <dbReference type="NCBI Taxonomy" id="370973"/>
    <lineage>
        <taxon>Bacteria</taxon>
        <taxon>Pseudomonadati</taxon>
        <taxon>Bacteroidota</taxon>
        <taxon>Cytophagia</taxon>
        <taxon>Cytophagales</taxon>
        <taxon>Spirosomataceae</taxon>
        <taxon>Runella</taxon>
    </lineage>
</organism>
<feature type="chain" id="PRO_5031490375" description="3-keto-alpha-glucoside-1,2-lyase/3-keto-2-hydroxy-glucal hydratase domain-containing protein" evidence="1">
    <location>
        <begin position="25"/>
        <end position="579"/>
    </location>
</feature>
<dbReference type="GO" id="GO:0016787">
    <property type="term" value="F:hydrolase activity"/>
    <property type="evidence" value="ECO:0007669"/>
    <property type="project" value="InterPro"/>
</dbReference>
<feature type="domain" description="3-keto-alpha-glucoside-1,2-lyase/3-keto-2-hydroxy-glucal hydratase" evidence="2">
    <location>
        <begin position="72"/>
        <end position="210"/>
    </location>
</feature>